<name>Q21BR0_RHOPB</name>
<evidence type="ECO:0000313" key="2">
    <source>
        <dbReference type="EMBL" id="ABD86176.1"/>
    </source>
</evidence>
<dbReference type="KEGG" id="rpc:RPC_0601"/>
<dbReference type="HOGENOM" id="CLU_2370935_0_0_5"/>
<dbReference type="RefSeq" id="WP_011471084.1">
    <property type="nucleotide sequence ID" value="NC_007925.1"/>
</dbReference>
<feature type="compositionally biased region" description="Low complexity" evidence="1">
    <location>
        <begin position="1"/>
        <end position="12"/>
    </location>
</feature>
<organism evidence="2">
    <name type="scientific">Rhodopseudomonas palustris (strain BisB18)</name>
    <dbReference type="NCBI Taxonomy" id="316056"/>
    <lineage>
        <taxon>Bacteria</taxon>
        <taxon>Pseudomonadati</taxon>
        <taxon>Pseudomonadota</taxon>
        <taxon>Alphaproteobacteria</taxon>
        <taxon>Hyphomicrobiales</taxon>
        <taxon>Nitrobacteraceae</taxon>
        <taxon>Rhodopseudomonas</taxon>
    </lineage>
</organism>
<evidence type="ECO:0000256" key="1">
    <source>
        <dbReference type="SAM" id="MobiDB-lite"/>
    </source>
</evidence>
<gene>
    <name evidence="2" type="ordered locus">RPC_0601</name>
</gene>
<reference evidence="2" key="1">
    <citation type="submission" date="2006-03" db="EMBL/GenBank/DDBJ databases">
        <title>Complete sequence of Rhodopseudomonas palustris BisB18.</title>
        <authorList>
            <consortium name="US DOE Joint Genome Institute"/>
            <person name="Copeland A."/>
            <person name="Lucas S."/>
            <person name="Lapidus A."/>
            <person name="Barry K."/>
            <person name="Detter J.C."/>
            <person name="Glavina del Rio T."/>
            <person name="Hammon N."/>
            <person name="Israni S."/>
            <person name="Dalin E."/>
            <person name="Tice H."/>
            <person name="Pitluck S."/>
            <person name="Chain P."/>
            <person name="Malfatti S."/>
            <person name="Shin M."/>
            <person name="Vergez L."/>
            <person name="Schmutz J."/>
            <person name="Larimer F."/>
            <person name="Land M."/>
            <person name="Hauser L."/>
            <person name="Pelletier D.A."/>
            <person name="Kyrpides N."/>
            <person name="Anderson I."/>
            <person name="Oda Y."/>
            <person name="Harwood C.S."/>
            <person name="Richardson P."/>
        </authorList>
    </citation>
    <scope>NUCLEOTIDE SEQUENCE [LARGE SCALE GENOMIC DNA]</scope>
    <source>
        <strain evidence="2">BisB18</strain>
    </source>
</reference>
<dbReference type="AlphaFoldDB" id="Q21BR0"/>
<dbReference type="EMBL" id="CP000301">
    <property type="protein sequence ID" value="ABD86176.1"/>
    <property type="molecule type" value="Genomic_DNA"/>
</dbReference>
<sequence>MTIIGGSDAAASGERRARGRPKSLEAGNRLHLYIPDSLTNRLQELQRDTHAGSLTEVVKNALMLYAAAVEEHKSGGRVYFKRKDETGERQLALFI</sequence>
<protein>
    <submittedName>
        <fullName evidence="2">Uncharacterized protein</fullName>
    </submittedName>
</protein>
<proteinExistence type="predicted"/>
<accession>Q21BR0</accession>
<feature type="region of interest" description="Disordered" evidence="1">
    <location>
        <begin position="1"/>
        <end position="24"/>
    </location>
</feature>